<gene>
    <name evidence="8" type="ORF">RF11_02669</name>
</gene>
<dbReference type="OMA" id="KMAYRIN"/>
<keyword evidence="6" id="KW-0408">Iron</keyword>
<dbReference type="GO" id="GO:0005783">
    <property type="term" value="C:endoplasmic reticulum"/>
    <property type="evidence" value="ECO:0007669"/>
    <property type="project" value="TreeGrafter"/>
</dbReference>
<feature type="domain" description="Fe2OG dioxygenase" evidence="7">
    <location>
        <begin position="183"/>
        <end position="334"/>
    </location>
</feature>
<comment type="caution">
    <text evidence="8">The sequence shown here is derived from an EMBL/GenBank/DDBJ whole genome shotgun (WGS) entry which is preliminary data.</text>
</comment>
<dbReference type="InterPro" id="IPR044862">
    <property type="entry name" value="Pro_4_hyd_alph_FE2OG_OXY"/>
</dbReference>
<accession>A0A0C2J936</accession>
<name>A0A0C2J936_THEKT</name>
<dbReference type="PANTHER" id="PTHR10869">
    <property type="entry name" value="PROLYL 4-HYDROXYLASE ALPHA SUBUNIT"/>
    <property type="match status" value="1"/>
</dbReference>
<evidence type="ECO:0000313" key="9">
    <source>
        <dbReference type="Proteomes" id="UP000031668"/>
    </source>
</evidence>
<comment type="cofactor">
    <cofactor evidence="1">
        <name>L-ascorbate</name>
        <dbReference type="ChEBI" id="CHEBI:38290"/>
    </cofactor>
</comment>
<evidence type="ECO:0000256" key="5">
    <source>
        <dbReference type="ARBA" id="ARBA00023002"/>
    </source>
</evidence>
<dbReference type="Pfam" id="PF13640">
    <property type="entry name" value="2OG-FeII_Oxy_3"/>
    <property type="match status" value="1"/>
</dbReference>
<evidence type="ECO:0000256" key="6">
    <source>
        <dbReference type="ARBA" id="ARBA00023004"/>
    </source>
</evidence>
<keyword evidence="5" id="KW-0560">Oxidoreductase</keyword>
<dbReference type="GO" id="GO:0005506">
    <property type="term" value="F:iron ion binding"/>
    <property type="evidence" value="ECO:0007669"/>
    <property type="project" value="InterPro"/>
</dbReference>
<evidence type="ECO:0000313" key="8">
    <source>
        <dbReference type="EMBL" id="KII74334.1"/>
    </source>
</evidence>
<keyword evidence="2" id="KW-0479">Metal-binding</keyword>
<keyword evidence="4" id="KW-0223">Dioxygenase</keyword>
<dbReference type="Proteomes" id="UP000031668">
    <property type="component" value="Unassembled WGS sequence"/>
</dbReference>
<dbReference type="EMBL" id="JWZT01000447">
    <property type="protein sequence ID" value="KII74334.1"/>
    <property type="molecule type" value="Genomic_DNA"/>
</dbReference>
<dbReference type="InterPro" id="IPR006620">
    <property type="entry name" value="Pro_4_hyd_alph"/>
</dbReference>
<dbReference type="PANTHER" id="PTHR10869:SF246">
    <property type="entry name" value="TRANSMEMBRANE PROLYL 4-HYDROXYLASE"/>
    <property type="match status" value="1"/>
</dbReference>
<dbReference type="SMART" id="SM00702">
    <property type="entry name" value="P4Hc"/>
    <property type="match status" value="1"/>
</dbReference>
<dbReference type="InterPro" id="IPR005123">
    <property type="entry name" value="Oxoglu/Fe-dep_dioxygenase_dom"/>
</dbReference>
<proteinExistence type="predicted"/>
<dbReference type="PROSITE" id="PS51471">
    <property type="entry name" value="FE2OG_OXY"/>
    <property type="match status" value="1"/>
</dbReference>
<evidence type="ECO:0000256" key="4">
    <source>
        <dbReference type="ARBA" id="ARBA00022964"/>
    </source>
</evidence>
<evidence type="ECO:0000256" key="2">
    <source>
        <dbReference type="ARBA" id="ARBA00022723"/>
    </source>
</evidence>
<dbReference type="AlphaFoldDB" id="A0A0C2J936"/>
<reference evidence="8 9" key="1">
    <citation type="journal article" date="2014" name="Genome Biol. Evol.">
        <title>The genome of the myxosporean Thelohanellus kitauei shows adaptations to nutrient acquisition within its fish host.</title>
        <authorList>
            <person name="Yang Y."/>
            <person name="Xiong J."/>
            <person name="Zhou Z."/>
            <person name="Huo F."/>
            <person name="Miao W."/>
            <person name="Ran C."/>
            <person name="Liu Y."/>
            <person name="Zhang J."/>
            <person name="Feng J."/>
            <person name="Wang M."/>
            <person name="Wang M."/>
            <person name="Wang L."/>
            <person name="Yao B."/>
        </authorList>
    </citation>
    <scope>NUCLEOTIDE SEQUENCE [LARGE SCALE GENOMIC DNA]</scope>
    <source>
        <strain evidence="8">Wuqing</strain>
    </source>
</reference>
<keyword evidence="9" id="KW-1185">Reference proteome</keyword>
<keyword evidence="8" id="KW-0812">Transmembrane</keyword>
<keyword evidence="3" id="KW-0847">Vitamin C</keyword>
<evidence type="ECO:0000256" key="3">
    <source>
        <dbReference type="ARBA" id="ARBA00022896"/>
    </source>
</evidence>
<sequence>MVTMAVNPPIFKIDNYMEDYECDYIIGQAEKAGLFSSQLHIDPETLKSKNYTHKFVGYTSNFENFDLNKDNKLNLPDELQKMAYRINYLYLNHKDIQDIIEKFEIPVSEENGDKYISRLDFDSINHQGMIMYFKDLREHHPHHRDRYSEQVWLSVHRQDDKIFSKLMQRLEIATGLHKEILYGTEPIQVVRYLSHGHYHAHFDSQNQSSFPNFPCCHTLSGGTAENCRICRYMTALVYLNDVPKGGETSFPVADDPNYTHEEFLKRTKGDMYNLSQYCYNGSLVVSPKRGRLVMWYNHHVNEDGLLGILDPYSLHGGCDVIEGEKWIANNWIPAPETPNLLSQNVYKPNKSDMLDSHPFKAIKEDL</sequence>
<keyword evidence="8" id="KW-0472">Membrane</keyword>
<evidence type="ECO:0000259" key="7">
    <source>
        <dbReference type="PROSITE" id="PS51471"/>
    </source>
</evidence>
<organism evidence="8 9">
    <name type="scientific">Thelohanellus kitauei</name>
    <name type="common">Myxosporean</name>
    <dbReference type="NCBI Taxonomy" id="669202"/>
    <lineage>
        <taxon>Eukaryota</taxon>
        <taxon>Metazoa</taxon>
        <taxon>Cnidaria</taxon>
        <taxon>Myxozoa</taxon>
        <taxon>Myxosporea</taxon>
        <taxon>Bivalvulida</taxon>
        <taxon>Platysporina</taxon>
        <taxon>Myxobolidae</taxon>
        <taxon>Thelohanellus</taxon>
    </lineage>
</organism>
<protein>
    <submittedName>
        <fullName evidence="8">Transmembrane prolyl 4-hydroxylase</fullName>
    </submittedName>
</protein>
<dbReference type="GO" id="GO:0004656">
    <property type="term" value="F:procollagen-proline 4-dioxygenase activity"/>
    <property type="evidence" value="ECO:0007669"/>
    <property type="project" value="TreeGrafter"/>
</dbReference>
<dbReference type="InterPro" id="IPR045054">
    <property type="entry name" value="P4HA-like"/>
</dbReference>
<dbReference type="Gene3D" id="2.60.120.620">
    <property type="entry name" value="q2cbj1_9rhob like domain"/>
    <property type="match status" value="1"/>
</dbReference>
<dbReference type="GO" id="GO:0031418">
    <property type="term" value="F:L-ascorbic acid binding"/>
    <property type="evidence" value="ECO:0007669"/>
    <property type="project" value="UniProtKB-KW"/>
</dbReference>
<dbReference type="OrthoDB" id="420380at2759"/>
<evidence type="ECO:0000256" key="1">
    <source>
        <dbReference type="ARBA" id="ARBA00001961"/>
    </source>
</evidence>